<evidence type="ECO:0000313" key="1">
    <source>
        <dbReference type="EMBL" id="KAJ0102289.1"/>
    </source>
</evidence>
<protein>
    <submittedName>
        <fullName evidence="1">Uncharacterized protein</fullName>
    </submittedName>
</protein>
<accession>A0ACC1BT89</accession>
<proteinExistence type="predicted"/>
<reference evidence="2" key="1">
    <citation type="journal article" date="2023" name="G3 (Bethesda)">
        <title>Genome assembly and association tests identify interacting loci associated with vigor, precocity, and sex in interspecific pistachio rootstocks.</title>
        <authorList>
            <person name="Palmer W."/>
            <person name="Jacygrad E."/>
            <person name="Sagayaradj S."/>
            <person name="Cavanaugh K."/>
            <person name="Han R."/>
            <person name="Bertier L."/>
            <person name="Beede B."/>
            <person name="Kafkas S."/>
            <person name="Golino D."/>
            <person name="Preece J."/>
            <person name="Michelmore R."/>
        </authorList>
    </citation>
    <scope>NUCLEOTIDE SEQUENCE [LARGE SCALE GENOMIC DNA]</scope>
</reference>
<evidence type="ECO:0000313" key="2">
    <source>
        <dbReference type="Proteomes" id="UP001164250"/>
    </source>
</evidence>
<comment type="caution">
    <text evidence="1">The sequence shown here is derived from an EMBL/GenBank/DDBJ whole genome shotgun (WGS) entry which is preliminary data.</text>
</comment>
<gene>
    <name evidence="1" type="ORF">Patl1_05509</name>
</gene>
<name>A0ACC1BT89_9ROSI</name>
<sequence length="156" mass="18158">MGPHGIKSSSKANSHTNLVRLTSHHIMSSAPKNLSSSSSSSKPPKIPISRNPNPNPNPKPKPRPVTFYREDMAVARASHLTRHQLLRRRAFFLRQLSRCYRDHYWALMEELKIQYKQYYWNFGAMALTSFCHLHILSDSKQKLYKPCDYVIKRFGM</sequence>
<keyword evidence="2" id="KW-1185">Reference proteome</keyword>
<dbReference type="Proteomes" id="UP001164250">
    <property type="component" value="Chromosome 3"/>
</dbReference>
<organism evidence="1 2">
    <name type="scientific">Pistacia atlantica</name>
    <dbReference type="NCBI Taxonomy" id="434234"/>
    <lineage>
        <taxon>Eukaryota</taxon>
        <taxon>Viridiplantae</taxon>
        <taxon>Streptophyta</taxon>
        <taxon>Embryophyta</taxon>
        <taxon>Tracheophyta</taxon>
        <taxon>Spermatophyta</taxon>
        <taxon>Magnoliopsida</taxon>
        <taxon>eudicotyledons</taxon>
        <taxon>Gunneridae</taxon>
        <taxon>Pentapetalae</taxon>
        <taxon>rosids</taxon>
        <taxon>malvids</taxon>
        <taxon>Sapindales</taxon>
        <taxon>Anacardiaceae</taxon>
        <taxon>Pistacia</taxon>
    </lineage>
</organism>
<dbReference type="EMBL" id="CM047899">
    <property type="protein sequence ID" value="KAJ0102289.1"/>
    <property type="molecule type" value="Genomic_DNA"/>
</dbReference>